<organism evidence="9 10">
    <name type="scientific">[Roseibacterium] beibuensis</name>
    <dbReference type="NCBI Taxonomy" id="1193142"/>
    <lineage>
        <taxon>Bacteria</taxon>
        <taxon>Pseudomonadati</taxon>
        <taxon>Pseudomonadota</taxon>
        <taxon>Alphaproteobacteria</taxon>
        <taxon>Rhodobacterales</taxon>
        <taxon>Roseobacteraceae</taxon>
        <taxon>Roseicyclus</taxon>
    </lineage>
</organism>
<evidence type="ECO:0000313" key="10">
    <source>
        <dbReference type="Proteomes" id="UP001499910"/>
    </source>
</evidence>
<evidence type="ECO:0000256" key="1">
    <source>
        <dbReference type="ARBA" id="ARBA00004651"/>
    </source>
</evidence>
<comment type="similarity">
    <text evidence="7">Belongs to the TRAP transporter small permease family.</text>
</comment>
<keyword evidence="5 7" id="KW-1133">Transmembrane helix</keyword>
<name>A0ABP9LP71_9RHOB</name>
<evidence type="ECO:0000259" key="8">
    <source>
        <dbReference type="Pfam" id="PF04290"/>
    </source>
</evidence>
<feature type="transmembrane region" description="Helical" evidence="7">
    <location>
        <begin position="53"/>
        <end position="71"/>
    </location>
</feature>
<dbReference type="RefSeq" id="WP_259554198.1">
    <property type="nucleotide sequence ID" value="NZ_BAABHW010000007.1"/>
</dbReference>
<keyword evidence="7" id="KW-0997">Cell inner membrane</keyword>
<keyword evidence="2 7" id="KW-0813">Transport</keyword>
<comment type="subcellular location">
    <subcellularLocation>
        <location evidence="7">Cell inner membrane</location>
        <topology evidence="7">Multi-pass membrane protein</topology>
    </subcellularLocation>
    <subcellularLocation>
        <location evidence="1">Cell membrane</location>
        <topology evidence="1">Multi-pass membrane protein</topology>
    </subcellularLocation>
</comment>
<evidence type="ECO:0000256" key="5">
    <source>
        <dbReference type="ARBA" id="ARBA00022989"/>
    </source>
</evidence>
<evidence type="ECO:0000256" key="3">
    <source>
        <dbReference type="ARBA" id="ARBA00022475"/>
    </source>
</evidence>
<dbReference type="Proteomes" id="UP001499910">
    <property type="component" value="Unassembled WGS sequence"/>
</dbReference>
<keyword evidence="4 7" id="KW-0812">Transmembrane</keyword>
<sequence>MGTTGTPLWRGLARAIDTWALLGGLVLVVLVFVNVWSVLGGALGIAFAGDVELTEMGVAAAAFAFLPFCQLHRQNVRADLFTEKAGPGLRRTLDSIGSAIALGFAALLLWRMYFGLVDQMTYSYSSTILQIPMWWVYVPILVSLGLLILAAAMTLFEDIQGEQ</sequence>
<evidence type="ECO:0000256" key="6">
    <source>
        <dbReference type="ARBA" id="ARBA00023136"/>
    </source>
</evidence>
<feature type="domain" description="Tripartite ATP-independent periplasmic transporters DctQ component" evidence="8">
    <location>
        <begin position="34"/>
        <end position="160"/>
    </location>
</feature>
<evidence type="ECO:0000256" key="4">
    <source>
        <dbReference type="ARBA" id="ARBA00022692"/>
    </source>
</evidence>
<evidence type="ECO:0000313" key="9">
    <source>
        <dbReference type="EMBL" id="GAA5080834.1"/>
    </source>
</evidence>
<accession>A0ABP9LP71</accession>
<gene>
    <name evidence="9" type="ORF">GCM10023209_34870</name>
</gene>
<comment type="function">
    <text evidence="7">Part of the tripartite ATP-independent periplasmic (TRAP) transport system.</text>
</comment>
<feature type="transmembrane region" description="Helical" evidence="7">
    <location>
        <begin position="134"/>
        <end position="156"/>
    </location>
</feature>
<dbReference type="EMBL" id="BAABHW010000007">
    <property type="protein sequence ID" value="GAA5080834.1"/>
    <property type="molecule type" value="Genomic_DNA"/>
</dbReference>
<keyword evidence="3" id="KW-1003">Cell membrane</keyword>
<comment type="caution">
    <text evidence="9">The sequence shown here is derived from an EMBL/GenBank/DDBJ whole genome shotgun (WGS) entry which is preliminary data.</text>
</comment>
<reference evidence="10" key="1">
    <citation type="journal article" date="2019" name="Int. J. Syst. Evol. Microbiol.">
        <title>The Global Catalogue of Microorganisms (GCM) 10K type strain sequencing project: providing services to taxonomists for standard genome sequencing and annotation.</title>
        <authorList>
            <consortium name="The Broad Institute Genomics Platform"/>
            <consortium name="The Broad Institute Genome Sequencing Center for Infectious Disease"/>
            <person name="Wu L."/>
            <person name="Ma J."/>
        </authorList>
    </citation>
    <scope>NUCLEOTIDE SEQUENCE [LARGE SCALE GENOMIC DNA]</scope>
    <source>
        <strain evidence="10">JCM 18015</strain>
    </source>
</reference>
<keyword evidence="10" id="KW-1185">Reference proteome</keyword>
<protein>
    <recommendedName>
        <fullName evidence="7">TRAP transporter small permease protein</fullName>
    </recommendedName>
</protein>
<feature type="transmembrane region" description="Helical" evidence="7">
    <location>
        <begin position="20"/>
        <end position="47"/>
    </location>
</feature>
<proteinExistence type="inferred from homology"/>
<evidence type="ECO:0000256" key="2">
    <source>
        <dbReference type="ARBA" id="ARBA00022448"/>
    </source>
</evidence>
<keyword evidence="6 7" id="KW-0472">Membrane</keyword>
<dbReference type="InterPro" id="IPR055348">
    <property type="entry name" value="DctQ"/>
</dbReference>
<feature type="transmembrane region" description="Helical" evidence="7">
    <location>
        <begin position="92"/>
        <end position="114"/>
    </location>
</feature>
<evidence type="ECO:0000256" key="7">
    <source>
        <dbReference type="RuleBase" id="RU369079"/>
    </source>
</evidence>
<comment type="subunit">
    <text evidence="7">The complex comprises the extracytoplasmic solute receptor protein and the two transmembrane proteins.</text>
</comment>
<dbReference type="Pfam" id="PF04290">
    <property type="entry name" value="DctQ"/>
    <property type="match status" value="1"/>
</dbReference>